<dbReference type="EMBL" id="AYER01000009">
    <property type="protein sequence ID" value="ESK37833.1"/>
    <property type="molecule type" value="Genomic_DNA"/>
</dbReference>
<gene>
    <name evidence="4" type="ORF">P256_02269</name>
</gene>
<dbReference type="HAMAP" id="MF_00489">
    <property type="entry name" value="UPF0178"/>
    <property type="match status" value="1"/>
</dbReference>
<evidence type="ECO:0000313" key="4">
    <source>
        <dbReference type="EMBL" id="ESK37833.1"/>
    </source>
</evidence>
<dbReference type="PANTHER" id="PTHR35146">
    <property type="entry name" value="UPF0178 PROTEIN YAII"/>
    <property type="match status" value="1"/>
</dbReference>
<dbReference type="PATRIC" id="fig|1392540.3.peg.2190"/>
<evidence type="ECO:0000256" key="3">
    <source>
        <dbReference type="SAM" id="MobiDB-lite"/>
    </source>
</evidence>
<dbReference type="InterPro" id="IPR003791">
    <property type="entry name" value="UPF0178"/>
</dbReference>
<keyword evidence="5" id="KW-1185">Reference proteome</keyword>
<evidence type="ECO:0000313" key="5">
    <source>
        <dbReference type="Proteomes" id="UP000023785"/>
    </source>
</evidence>
<feature type="region of interest" description="Disordered" evidence="3">
    <location>
        <begin position="125"/>
        <end position="146"/>
    </location>
</feature>
<evidence type="ECO:0000256" key="2">
    <source>
        <dbReference type="HAMAP-Rule" id="MF_00489"/>
    </source>
</evidence>
<proteinExistence type="inferred from homology"/>
<dbReference type="HOGENOM" id="CLU_106619_2_1_6"/>
<dbReference type="eggNOG" id="COG1671">
    <property type="taxonomic scope" value="Bacteria"/>
</dbReference>
<accession>V2T5W4</accession>
<dbReference type="STRING" id="1392540.P256_02269"/>
<dbReference type="Proteomes" id="UP000023785">
    <property type="component" value="Unassembled WGS sequence"/>
</dbReference>
<dbReference type="Pfam" id="PF02639">
    <property type="entry name" value="DUF188"/>
    <property type="match status" value="1"/>
</dbReference>
<evidence type="ECO:0000256" key="1">
    <source>
        <dbReference type="ARBA" id="ARBA00008522"/>
    </source>
</evidence>
<dbReference type="AlphaFoldDB" id="V2T5W4"/>
<dbReference type="CDD" id="cd18720">
    <property type="entry name" value="PIN_YqxD-like"/>
    <property type="match status" value="1"/>
</dbReference>
<comment type="caution">
    <text evidence="4">The sequence shown here is derived from an EMBL/GenBank/DDBJ whole genome shotgun (WGS) entry which is preliminary data.</text>
</comment>
<dbReference type="OrthoDB" id="9798918at2"/>
<dbReference type="NCBIfam" id="NF001095">
    <property type="entry name" value="PRK00124.1"/>
    <property type="match status" value="1"/>
</dbReference>
<name>V2T5W4_9GAMM</name>
<sequence>MIAVLKFKLWVDADALPRIYRDIIFKASDRYQLEVVFVANQPLGITPSVRIKSIQVLSGADQADKEIVQQMCEGDIVITQDIPLAAEVIEKGGVAIHPRGEIYTIANIKARLHLRDYMDTLRGAGVQTGGPKPLGERDKREFSSALDQTIQRQKRRCV</sequence>
<protein>
    <recommendedName>
        <fullName evidence="2">UPF0178 protein P256_02269</fullName>
    </recommendedName>
</protein>
<organism evidence="4 5">
    <name type="scientific">Acinetobacter nectaris CIP 110549</name>
    <dbReference type="NCBI Taxonomy" id="1392540"/>
    <lineage>
        <taxon>Bacteria</taxon>
        <taxon>Pseudomonadati</taxon>
        <taxon>Pseudomonadota</taxon>
        <taxon>Gammaproteobacteria</taxon>
        <taxon>Moraxellales</taxon>
        <taxon>Moraxellaceae</taxon>
        <taxon>Acinetobacter</taxon>
    </lineage>
</organism>
<comment type="similarity">
    <text evidence="1 2">Belongs to the UPF0178 family.</text>
</comment>
<dbReference type="PANTHER" id="PTHR35146:SF1">
    <property type="entry name" value="UPF0178 PROTEIN YAII"/>
    <property type="match status" value="1"/>
</dbReference>
<reference evidence="4 5" key="1">
    <citation type="submission" date="2013-10" db="EMBL/GenBank/DDBJ databases">
        <title>The Genome Sequence of Acinetobacter nectaris CIP 110549.</title>
        <authorList>
            <consortium name="The Broad Institute Genomics Platform"/>
            <consortium name="The Broad Institute Genome Sequencing Center for Infectious Disease"/>
            <person name="Cerqueira G."/>
            <person name="Feldgarden M."/>
            <person name="Courvalin P."/>
            <person name="Grillot-Courvalin C."/>
            <person name="Clermont D."/>
            <person name="Rocha E."/>
            <person name="Yoon E.-J."/>
            <person name="Nemec A."/>
            <person name="Young S.K."/>
            <person name="Zeng Q."/>
            <person name="Gargeya S."/>
            <person name="Fitzgerald M."/>
            <person name="Abouelleil A."/>
            <person name="Alvarado L."/>
            <person name="Berlin A.M."/>
            <person name="Chapman S.B."/>
            <person name="Gainer-Dewar J."/>
            <person name="Goldberg J."/>
            <person name="Gnerre S."/>
            <person name="Griggs A."/>
            <person name="Gujja S."/>
            <person name="Hansen M."/>
            <person name="Howarth C."/>
            <person name="Imamovic A."/>
            <person name="Ireland A."/>
            <person name="Larimer J."/>
            <person name="McCowan C."/>
            <person name="Murphy C."/>
            <person name="Pearson M."/>
            <person name="Poon T.W."/>
            <person name="Priest M."/>
            <person name="Roberts A."/>
            <person name="Saif S."/>
            <person name="Shea T."/>
            <person name="Sykes S."/>
            <person name="Wortman J."/>
            <person name="Nusbaum C."/>
            <person name="Birren B."/>
        </authorList>
    </citation>
    <scope>NUCLEOTIDE SEQUENCE [LARGE SCALE GENOMIC DNA]</scope>
    <source>
        <strain evidence="4 5">CIP 110549</strain>
    </source>
</reference>